<comment type="caution">
    <text evidence="2">The sequence shown here is derived from an EMBL/GenBank/DDBJ whole genome shotgun (WGS) entry which is preliminary data.</text>
</comment>
<dbReference type="RefSeq" id="WP_209976845.1">
    <property type="nucleotide sequence ID" value="NZ_JAGGLB010000030.1"/>
</dbReference>
<protein>
    <submittedName>
        <fullName evidence="2">HD superfamily phosphohydrolase</fullName>
    </submittedName>
</protein>
<feature type="domain" description="HD/PDEase" evidence="1">
    <location>
        <begin position="54"/>
        <end position="134"/>
    </location>
</feature>
<organism evidence="2 3">
    <name type="scientific">Paenibacillus eucommiae</name>
    <dbReference type="NCBI Taxonomy" id="1355755"/>
    <lineage>
        <taxon>Bacteria</taxon>
        <taxon>Bacillati</taxon>
        <taxon>Bacillota</taxon>
        <taxon>Bacilli</taxon>
        <taxon>Bacillales</taxon>
        <taxon>Paenibacillaceae</taxon>
        <taxon>Paenibacillus</taxon>
    </lineage>
</organism>
<dbReference type="InterPro" id="IPR006674">
    <property type="entry name" value="HD_domain"/>
</dbReference>
<proteinExistence type="predicted"/>
<keyword evidence="3" id="KW-1185">Reference proteome</keyword>
<dbReference type="SMART" id="SM00471">
    <property type="entry name" value="HDc"/>
    <property type="match status" value="1"/>
</dbReference>
<dbReference type="CDD" id="cd00077">
    <property type="entry name" value="HDc"/>
    <property type="match status" value="1"/>
</dbReference>
<name>A0ABS4J599_9BACL</name>
<sequence length="326" mass="36841">MSLENTFASGRIWEPLYRWEKTPHKVEIELFQSPPVRRLKFLHHIGASALFTPIVHSRLEHTIGVWSLMAHFFPKEPLLRIAALLHDIGHLPFSHAVEKTLGFDHHAQTNLLIEESCIADILHRHNISPASIIAILNQDSPLSGHHTLLGLDHLDSFLRDTYAAGKYTIPPYEMIRKLRFRGEFIETDQAAALPLVTSIIDDHRMLLQPEFLAMDALLAKAVIHHYDADPGVRADIQGMVDHELIHVLKQSKDATASDIIRVLLHEPHRIIIRQEPAPGSIQVQIRKLCKKQPLINGLPASEVCVETASKLAELDSLTATYFFTYS</sequence>
<dbReference type="PANTHER" id="PTHR11373">
    <property type="entry name" value="DEOXYNUCLEOSIDE TRIPHOSPHATE TRIPHOSPHOHYDROLASE"/>
    <property type="match status" value="1"/>
</dbReference>
<dbReference type="Gene3D" id="1.10.3210.10">
    <property type="entry name" value="Hypothetical protein af1432"/>
    <property type="match status" value="1"/>
</dbReference>
<dbReference type="InterPro" id="IPR003607">
    <property type="entry name" value="HD/PDEase_dom"/>
</dbReference>
<evidence type="ECO:0000313" key="2">
    <source>
        <dbReference type="EMBL" id="MBP1995019.1"/>
    </source>
</evidence>
<accession>A0ABS4J599</accession>
<evidence type="ECO:0000259" key="1">
    <source>
        <dbReference type="SMART" id="SM00471"/>
    </source>
</evidence>
<dbReference type="SUPFAM" id="SSF109604">
    <property type="entry name" value="HD-domain/PDEase-like"/>
    <property type="match status" value="1"/>
</dbReference>
<dbReference type="EMBL" id="JAGGLB010000030">
    <property type="protein sequence ID" value="MBP1995019.1"/>
    <property type="molecule type" value="Genomic_DNA"/>
</dbReference>
<dbReference type="Proteomes" id="UP001519287">
    <property type="component" value="Unassembled WGS sequence"/>
</dbReference>
<dbReference type="Pfam" id="PF01966">
    <property type="entry name" value="HD"/>
    <property type="match status" value="1"/>
</dbReference>
<dbReference type="InterPro" id="IPR050135">
    <property type="entry name" value="dGTPase-like"/>
</dbReference>
<gene>
    <name evidence="2" type="ORF">J2Z66_006661</name>
</gene>
<dbReference type="PANTHER" id="PTHR11373:SF4">
    <property type="entry name" value="DEOXYNUCLEOSIDE TRIPHOSPHATE TRIPHOSPHOHYDROLASE SAMHD1"/>
    <property type="match status" value="1"/>
</dbReference>
<reference evidence="2 3" key="1">
    <citation type="submission" date="2021-03" db="EMBL/GenBank/DDBJ databases">
        <title>Genomic Encyclopedia of Type Strains, Phase IV (KMG-IV): sequencing the most valuable type-strain genomes for metagenomic binning, comparative biology and taxonomic classification.</title>
        <authorList>
            <person name="Goeker M."/>
        </authorList>
    </citation>
    <scope>NUCLEOTIDE SEQUENCE [LARGE SCALE GENOMIC DNA]</scope>
    <source>
        <strain evidence="2 3">DSM 26048</strain>
    </source>
</reference>
<evidence type="ECO:0000313" key="3">
    <source>
        <dbReference type="Proteomes" id="UP001519287"/>
    </source>
</evidence>